<feature type="non-terminal residue" evidence="1">
    <location>
        <position position="69"/>
    </location>
</feature>
<proteinExistence type="predicted"/>
<evidence type="ECO:0000313" key="2">
    <source>
        <dbReference type="Proteomes" id="UP000030652"/>
    </source>
</evidence>
<evidence type="ECO:0000313" key="1">
    <source>
        <dbReference type="EMBL" id="KHE93629.1"/>
    </source>
</evidence>
<name>A0A0B0ELZ6_9BACT</name>
<comment type="caution">
    <text evidence="1">The sequence shown here is derived from an EMBL/GenBank/DDBJ whole genome shotgun (WGS) entry which is preliminary data.</text>
</comment>
<dbReference type="Proteomes" id="UP000030652">
    <property type="component" value="Unassembled WGS sequence"/>
</dbReference>
<reference evidence="1 2" key="1">
    <citation type="submission" date="2014-10" db="EMBL/GenBank/DDBJ databases">
        <title>Draft genome of anammox bacterium scalindua brodae, obtained using differential coverage binning of sequence data from two enrichment reactors.</title>
        <authorList>
            <person name="Speth D.R."/>
            <person name="Russ L."/>
            <person name="Kartal B."/>
            <person name="Op den Camp H.J."/>
            <person name="Dutilh B.E."/>
            <person name="Jetten M.S."/>
        </authorList>
    </citation>
    <scope>NUCLEOTIDE SEQUENCE [LARGE SCALE GENOMIC DNA]</scope>
    <source>
        <strain evidence="1">RU1</strain>
    </source>
</reference>
<gene>
    <name evidence="1" type="ORF">SCABRO_00603</name>
</gene>
<evidence type="ECO:0008006" key="3">
    <source>
        <dbReference type="Google" id="ProtNLM"/>
    </source>
</evidence>
<accession>A0A0B0ELZ6</accession>
<organism evidence="1 2">
    <name type="scientific">Candidatus Scalindua brodae</name>
    <dbReference type="NCBI Taxonomy" id="237368"/>
    <lineage>
        <taxon>Bacteria</taxon>
        <taxon>Pseudomonadati</taxon>
        <taxon>Planctomycetota</taxon>
        <taxon>Candidatus Brocadiia</taxon>
        <taxon>Candidatus Brocadiales</taxon>
        <taxon>Candidatus Scalinduaceae</taxon>
        <taxon>Candidatus Scalindua</taxon>
    </lineage>
</organism>
<sequence>MRLVTIIIRLDSGFFGEKILRECDERGIGFICTGKMYKGAKEYVGVQSDDQWEVYSNRNGSIPILLYIK</sequence>
<dbReference type="AlphaFoldDB" id="A0A0B0ELZ6"/>
<dbReference type="EMBL" id="JRYO01000045">
    <property type="protein sequence ID" value="KHE93629.1"/>
    <property type="molecule type" value="Genomic_DNA"/>
</dbReference>
<protein>
    <recommendedName>
        <fullName evidence="3">Transposase DDE domain-containing protein</fullName>
    </recommendedName>
</protein>